<feature type="domain" description="Cytochrome c" evidence="8">
    <location>
        <begin position="22"/>
        <end position="102"/>
    </location>
</feature>
<keyword evidence="5 6" id="KW-0408">Iron</keyword>
<dbReference type="InterPro" id="IPR002323">
    <property type="entry name" value="Cyt_CIE"/>
</dbReference>
<keyword evidence="1" id="KW-0813">Transport</keyword>
<dbReference type="InterPro" id="IPR009056">
    <property type="entry name" value="Cyt_c-like_dom"/>
</dbReference>
<evidence type="ECO:0000256" key="5">
    <source>
        <dbReference type="ARBA" id="ARBA00023004"/>
    </source>
</evidence>
<evidence type="ECO:0000313" key="9">
    <source>
        <dbReference type="EMBL" id="UZP73751.1"/>
    </source>
</evidence>
<keyword evidence="3 6" id="KW-0479">Metal-binding</keyword>
<dbReference type="EMBL" id="CP036501">
    <property type="protein sequence ID" value="UZP73751.1"/>
    <property type="molecule type" value="Genomic_DNA"/>
</dbReference>
<dbReference type="Gene3D" id="1.10.760.10">
    <property type="entry name" value="Cytochrome c-like domain"/>
    <property type="match status" value="1"/>
</dbReference>
<evidence type="ECO:0000313" key="10">
    <source>
        <dbReference type="Proteomes" id="UP001317963"/>
    </source>
</evidence>
<keyword evidence="7" id="KW-0732">Signal</keyword>
<evidence type="ECO:0000259" key="8">
    <source>
        <dbReference type="PROSITE" id="PS51007"/>
    </source>
</evidence>
<dbReference type="SUPFAM" id="SSF46626">
    <property type="entry name" value="Cytochrome c"/>
    <property type="match status" value="1"/>
</dbReference>
<organism evidence="9 10">
    <name type="scientific">Candidatus Paraluminiphilus aquimaris</name>
    <dbReference type="NCBI Taxonomy" id="2518994"/>
    <lineage>
        <taxon>Bacteria</taxon>
        <taxon>Pseudomonadati</taxon>
        <taxon>Pseudomonadota</taxon>
        <taxon>Gammaproteobacteria</taxon>
        <taxon>Cellvibrionales</taxon>
        <taxon>Halieaceae</taxon>
        <taxon>Candidatus Paraluminiphilus</taxon>
    </lineage>
</organism>
<evidence type="ECO:0000256" key="1">
    <source>
        <dbReference type="ARBA" id="ARBA00022448"/>
    </source>
</evidence>
<sequence>MKANIVKFVWVVGATALTAASVQAAEQPPQYAASCGACHAVAVAGAPKTGDAAQWEPRLAKGMEALVSSVKNGLGIMPPGGLCNGCSDDDYKALITYMSTPQ</sequence>
<accession>A0ABY6Q513</accession>
<dbReference type="Pfam" id="PF13442">
    <property type="entry name" value="Cytochrome_CBB3"/>
    <property type="match status" value="1"/>
</dbReference>
<dbReference type="RefSeq" id="WP_279242546.1">
    <property type="nucleotide sequence ID" value="NZ_CP036501.1"/>
</dbReference>
<proteinExistence type="predicted"/>
<feature type="signal peptide" evidence="7">
    <location>
        <begin position="1"/>
        <end position="24"/>
    </location>
</feature>
<gene>
    <name evidence="9" type="ORF">E0F26_02900</name>
</gene>
<dbReference type="PRINTS" id="PR00607">
    <property type="entry name" value="CYTCHROMECIE"/>
</dbReference>
<name>A0ABY6Q513_9GAMM</name>
<keyword evidence="10" id="KW-1185">Reference proteome</keyword>
<keyword evidence="2 6" id="KW-0349">Heme</keyword>
<evidence type="ECO:0000256" key="3">
    <source>
        <dbReference type="ARBA" id="ARBA00022723"/>
    </source>
</evidence>
<dbReference type="PANTHER" id="PTHR40942">
    <property type="match status" value="1"/>
</dbReference>
<evidence type="ECO:0000256" key="4">
    <source>
        <dbReference type="ARBA" id="ARBA00022982"/>
    </source>
</evidence>
<dbReference type="PANTHER" id="PTHR40942:SF2">
    <property type="entry name" value="CYTOCHROME-RELATED"/>
    <property type="match status" value="1"/>
</dbReference>
<evidence type="ECO:0000256" key="2">
    <source>
        <dbReference type="ARBA" id="ARBA00022617"/>
    </source>
</evidence>
<reference evidence="9 10" key="1">
    <citation type="submission" date="2019-02" db="EMBL/GenBank/DDBJ databases">
        <title>Halieaceae_genomes.</title>
        <authorList>
            <person name="Li S.-H."/>
        </authorList>
    </citation>
    <scope>NUCLEOTIDE SEQUENCE [LARGE SCALE GENOMIC DNA]</scope>
    <source>
        <strain evidence="9 10">JH123</strain>
    </source>
</reference>
<keyword evidence="4" id="KW-0249">Electron transport</keyword>
<protein>
    <submittedName>
        <fullName evidence="9">Cytochrome c5 family protein</fullName>
    </submittedName>
</protein>
<dbReference type="PROSITE" id="PS51007">
    <property type="entry name" value="CYTC"/>
    <property type="match status" value="1"/>
</dbReference>
<dbReference type="InterPro" id="IPR036909">
    <property type="entry name" value="Cyt_c-like_dom_sf"/>
</dbReference>
<dbReference type="Proteomes" id="UP001317963">
    <property type="component" value="Chromosome"/>
</dbReference>
<evidence type="ECO:0000256" key="6">
    <source>
        <dbReference type="PROSITE-ProRule" id="PRU00433"/>
    </source>
</evidence>
<evidence type="ECO:0000256" key="7">
    <source>
        <dbReference type="SAM" id="SignalP"/>
    </source>
</evidence>
<feature type="chain" id="PRO_5046958755" evidence="7">
    <location>
        <begin position="25"/>
        <end position="102"/>
    </location>
</feature>